<gene>
    <name evidence="2" type="ORF">ACFPET_16645</name>
</gene>
<evidence type="ECO:0000313" key="3">
    <source>
        <dbReference type="Proteomes" id="UP001595823"/>
    </source>
</evidence>
<evidence type="ECO:0008006" key="4">
    <source>
        <dbReference type="Google" id="ProtNLM"/>
    </source>
</evidence>
<evidence type="ECO:0000256" key="1">
    <source>
        <dbReference type="SAM" id="SignalP"/>
    </source>
</evidence>
<dbReference type="RefSeq" id="WP_380623170.1">
    <property type="nucleotide sequence ID" value="NZ_JBHSDK010000022.1"/>
</dbReference>
<accession>A0ABV8U1X7</accession>
<dbReference type="Proteomes" id="UP001595823">
    <property type="component" value="Unassembled WGS sequence"/>
</dbReference>
<sequence length="205" mass="21386">MRRGSASARLASAAAAVLALTACESAASEPDGSRGGIMPYLPDSMVDAPRNPPDLHVGTPEGTARARLIAADWNPGSGTALEAPASLRWPSAAAPRGSLDFSFSTPQVPVRVVVYQYPGVDSNGIPAEEEGTETICGWNDPDLPCSREGDGEEDITVTVDPLPRAGDHFVLHAAWKAPVEDQSRADPEIVSASWVIRLDGMDGGG</sequence>
<feature type="chain" id="PRO_5047421094" description="Lipoprotein" evidence="1">
    <location>
        <begin position="28"/>
        <end position="205"/>
    </location>
</feature>
<dbReference type="EMBL" id="JBHSDK010000022">
    <property type="protein sequence ID" value="MFC4336831.1"/>
    <property type="molecule type" value="Genomic_DNA"/>
</dbReference>
<name>A0ABV8U1X7_9ACTN</name>
<dbReference type="PROSITE" id="PS51257">
    <property type="entry name" value="PROKAR_LIPOPROTEIN"/>
    <property type="match status" value="1"/>
</dbReference>
<keyword evidence="1" id="KW-0732">Signal</keyword>
<reference evidence="3" key="1">
    <citation type="journal article" date="2019" name="Int. J. Syst. Evol. Microbiol.">
        <title>The Global Catalogue of Microorganisms (GCM) 10K type strain sequencing project: providing services to taxonomists for standard genome sequencing and annotation.</title>
        <authorList>
            <consortium name="The Broad Institute Genomics Platform"/>
            <consortium name="The Broad Institute Genome Sequencing Center for Infectious Disease"/>
            <person name="Wu L."/>
            <person name="Ma J."/>
        </authorList>
    </citation>
    <scope>NUCLEOTIDE SEQUENCE [LARGE SCALE GENOMIC DNA]</scope>
    <source>
        <strain evidence="3">IBRC-M 10908</strain>
    </source>
</reference>
<comment type="caution">
    <text evidence="2">The sequence shown here is derived from an EMBL/GenBank/DDBJ whole genome shotgun (WGS) entry which is preliminary data.</text>
</comment>
<keyword evidence="3" id="KW-1185">Reference proteome</keyword>
<proteinExistence type="predicted"/>
<protein>
    <recommendedName>
        <fullName evidence="4">Lipoprotein</fullName>
    </recommendedName>
</protein>
<organism evidence="2 3">
    <name type="scientific">Salininema proteolyticum</name>
    <dbReference type="NCBI Taxonomy" id="1607685"/>
    <lineage>
        <taxon>Bacteria</taxon>
        <taxon>Bacillati</taxon>
        <taxon>Actinomycetota</taxon>
        <taxon>Actinomycetes</taxon>
        <taxon>Glycomycetales</taxon>
        <taxon>Glycomycetaceae</taxon>
        <taxon>Salininema</taxon>
    </lineage>
</organism>
<feature type="signal peptide" evidence="1">
    <location>
        <begin position="1"/>
        <end position="27"/>
    </location>
</feature>
<evidence type="ECO:0000313" key="2">
    <source>
        <dbReference type="EMBL" id="MFC4336831.1"/>
    </source>
</evidence>